<dbReference type="HOGENOM" id="CLU_024804_0_0_1"/>
<dbReference type="GeneID" id="9187304"/>
<dbReference type="InterPro" id="IPR043504">
    <property type="entry name" value="Peptidase_S1_PA_chymotrypsin"/>
</dbReference>
<reference evidence="1 2" key="1">
    <citation type="journal article" date="2010" name="Nature">
        <title>Perigord black truffle genome uncovers evolutionary origins and mechanisms of symbiosis.</title>
        <authorList>
            <person name="Martin F."/>
            <person name="Kohler A."/>
            <person name="Murat C."/>
            <person name="Balestrini R."/>
            <person name="Coutinho P.M."/>
            <person name="Jaillon O."/>
            <person name="Montanini B."/>
            <person name="Morin E."/>
            <person name="Noel B."/>
            <person name="Percudani R."/>
            <person name="Porcel B."/>
            <person name="Rubini A."/>
            <person name="Amicucci A."/>
            <person name="Amselem J."/>
            <person name="Anthouard V."/>
            <person name="Arcioni S."/>
            <person name="Artiguenave F."/>
            <person name="Aury J.M."/>
            <person name="Ballario P."/>
            <person name="Bolchi A."/>
            <person name="Brenna A."/>
            <person name="Brun A."/>
            <person name="Buee M."/>
            <person name="Cantarel B."/>
            <person name="Chevalier G."/>
            <person name="Couloux A."/>
            <person name="Da Silva C."/>
            <person name="Denoeud F."/>
            <person name="Duplessis S."/>
            <person name="Ghignone S."/>
            <person name="Hilselberger B."/>
            <person name="Iotti M."/>
            <person name="Marcais B."/>
            <person name="Mello A."/>
            <person name="Miranda M."/>
            <person name="Pacioni G."/>
            <person name="Quesneville H."/>
            <person name="Riccioni C."/>
            <person name="Ruotolo R."/>
            <person name="Splivallo R."/>
            <person name="Stocchi V."/>
            <person name="Tisserant E."/>
            <person name="Viscomi A.R."/>
            <person name="Zambonelli A."/>
            <person name="Zampieri E."/>
            <person name="Henrissat B."/>
            <person name="Lebrun M.H."/>
            <person name="Paolocci F."/>
            <person name="Bonfante P."/>
            <person name="Ottonello S."/>
            <person name="Wincker P."/>
        </authorList>
    </citation>
    <scope>NUCLEOTIDE SEQUENCE [LARGE SCALE GENOMIC DNA]</scope>
    <source>
        <strain evidence="1 2">Mel28</strain>
    </source>
</reference>
<name>D5GFV0_TUBMM</name>
<accession>D5GFV0</accession>
<dbReference type="AlphaFoldDB" id="D5GFV0"/>
<dbReference type="eggNOG" id="ENOG502QR0D">
    <property type="taxonomic scope" value="Eukaryota"/>
</dbReference>
<dbReference type="InterPro" id="IPR009003">
    <property type="entry name" value="Peptidase_S1_PA"/>
</dbReference>
<dbReference type="SUPFAM" id="SSF50494">
    <property type="entry name" value="Trypsin-like serine proteases"/>
    <property type="match status" value="1"/>
</dbReference>
<dbReference type="RefSeq" id="XP_002839202.1">
    <property type="nucleotide sequence ID" value="XM_002839156.1"/>
</dbReference>
<sequence>MTSFPPLRLPSPPLTQPLDYLSLPPNSFVIPLTQGINMSGDTARAKFYEECKDIHLTRHVDRRTSISAETVGLSGSSLSDWNRVEKALSSYSYSSIVPEDGGPSQYESAFYYYGTGPDPAPLVYRSDSAETPFKKPTGMEAYPVEKELHGVFNHPIVDLWNNKGLANKVRDLITSDHPNVHWTSIDGVRFGTRQPNGTLKMTGPVVWIAVKPGSTTFQAAKLMGDTVIAMLRSNEDLADVKVEVRESFTRNAAALFAPNNDDAAAIIRGPLSTGLGVSIATLEGNNQQQGTGTIFGVVNGKAVMLTCHHVACHMDQDAATDTLDYTFRGAGMPPQAVYCQGERAFAEHLEAVQARIGEQVMMREFYEDKIRRFQERPDDLQEANRDLDKTKDRITKMETAFHEIKRDFKSPSQREIGHLVRSPPLQLGVGPYQITEDWALVELKKEMVQNFGGNFIDLGPDIAPYDLIRMMYPIPGRQTSFKFPDTRLLRVFSEVPMEELNHPELEDQDGNPARMVLKQGKTTRLTVGRQTPMMSVVRAGAASGQSTMEVAILSRNRAAGPFSAKGDSGSLVVDGKGRKIGILTGGTSLGPCFDITYVSPWDALKALIEEKCPGINWNPAAADFQIN</sequence>
<proteinExistence type="predicted"/>
<keyword evidence="2" id="KW-1185">Reference proteome</keyword>
<organism evidence="1 2">
    <name type="scientific">Tuber melanosporum (strain Mel28)</name>
    <name type="common">Perigord black truffle</name>
    <dbReference type="NCBI Taxonomy" id="656061"/>
    <lineage>
        <taxon>Eukaryota</taxon>
        <taxon>Fungi</taxon>
        <taxon>Dikarya</taxon>
        <taxon>Ascomycota</taxon>
        <taxon>Pezizomycotina</taxon>
        <taxon>Pezizomycetes</taxon>
        <taxon>Pezizales</taxon>
        <taxon>Tuberaceae</taxon>
        <taxon>Tuber</taxon>
    </lineage>
</organism>
<dbReference type="OMA" id="MGLYFAE"/>
<dbReference type="EMBL" id="FN430220">
    <property type="protein sequence ID" value="CAZ83393.1"/>
    <property type="molecule type" value="Genomic_DNA"/>
</dbReference>
<evidence type="ECO:0000313" key="2">
    <source>
        <dbReference type="Proteomes" id="UP000006911"/>
    </source>
</evidence>
<dbReference type="KEGG" id="tml:GSTUM_00007092001"/>
<gene>
    <name evidence="1" type="ORF">GSTUM_00007092001</name>
</gene>
<dbReference type="InParanoid" id="D5GFV0"/>
<evidence type="ECO:0000313" key="1">
    <source>
        <dbReference type="EMBL" id="CAZ83393.1"/>
    </source>
</evidence>
<dbReference type="Gene3D" id="2.40.10.10">
    <property type="entry name" value="Trypsin-like serine proteases"/>
    <property type="match status" value="1"/>
</dbReference>
<protein>
    <submittedName>
        <fullName evidence="1">(Perigord truffle) hypothetical protein</fullName>
    </submittedName>
</protein>
<dbReference type="Proteomes" id="UP000006911">
    <property type="component" value="Unassembled WGS sequence"/>
</dbReference>